<evidence type="ECO:0000256" key="1">
    <source>
        <dbReference type="SAM" id="MobiDB-lite"/>
    </source>
</evidence>
<proteinExistence type="predicted"/>
<dbReference type="KEGG" id="dvv:114332024"/>
<feature type="region of interest" description="Disordered" evidence="1">
    <location>
        <begin position="45"/>
        <end position="93"/>
    </location>
</feature>
<evidence type="ECO:0000313" key="3">
    <source>
        <dbReference type="EnsemblMetazoa" id="XP_028137525.1"/>
    </source>
</evidence>
<evidence type="ECO:0000313" key="5">
    <source>
        <dbReference type="RefSeq" id="XP_028137525.1"/>
    </source>
</evidence>
<feature type="region of interest" description="Disordered" evidence="1">
    <location>
        <begin position="149"/>
        <end position="219"/>
    </location>
</feature>
<sequence>MMLLKRCCVVLIILSSTIDESQSIIASRSLRSGFRRTSLGTHISSLGSRSRSRLSGSSFVVSGSRGSLFRSSGSRGSPFRSGSPGSSSSGSFNSSFGSHETSFASGSSSQDSSSSLGSSGTYRWSITAKPVTSRPVHRFDPVTSRFQTVTNRTQPASSRFHTAAPVKPVTSRPASRFDPVTSRFQPVNNRTQPASSRFHTATPTKPVTSRPVPRFDPVTSRFQPVTNRIQPALSRFHTAPPLEGTYSRHLVLNPNFNAAPSKDIISPGVRNATTKQPAFNSSFTTSPQLNAPNKPQNNLFFTSSSNQGNSQFSFPTSRPAFYNSYPDFNNFARPNSGSPFNTQQDHGFTFNTFGSDTSGPGFDSSIVVNNQRSVFPNYGSAFNTQNFGSSLKSFETAASRPRFNSDTRFDDQSLVQTPLGNGNLGRPVQTGPPGNSSNSSNNCKCNTYLMKYFLVSNFLVFACRIKRYL</sequence>
<gene>
    <name evidence="5" type="primary">LOC114332024</name>
</gene>
<keyword evidence="4" id="KW-1185">Reference proteome</keyword>
<feature type="region of interest" description="Disordered" evidence="1">
    <location>
        <begin position="333"/>
        <end position="354"/>
    </location>
</feature>
<feature type="compositionally biased region" description="Polar residues" evidence="1">
    <location>
        <begin position="182"/>
        <end position="207"/>
    </location>
</feature>
<dbReference type="InParanoid" id="A0A6P7FY97"/>
<protein>
    <submittedName>
        <fullName evidence="5">Uncharacterized protein LOC114332024</fullName>
    </submittedName>
</protein>
<reference evidence="5" key="1">
    <citation type="submission" date="2025-04" db="UniProtKB">
        <authorList>
            <consortium name="RefSeq"/>
        </authorList>
    </citation>
    <scope>IDENTIFICATION</scope>
    <source>
        <tissue evidence="5">Whole insect</tissue>
    </source>
</reference>
<keyword evidence="2" id="KW-0732">Signal</keyword>
<reference evidence="3" key="2">
    <citation type="submission" date="2025-05" db="UniProtKB">
        <authorList>
            <consortium name="EnsemblMetazoa"/>
        </authorList>
    </citation>
    <scope>IDENTIFICATION</scope>
</reference>
<evidence type="ECO:0000313" key="4">
    <source>
        <dbReference type="Proteomes" id="UP001652700"/>
    </source>
</evidence>
<feature type="chain" id="PRO_5027642998" evidence="2">
    <location>
        <begin position="24"/>
        <end position="469"/>
    </location>
</feature>
<dbReference type="OrthoDB" id="5945634at2759"/>
<accession>A0A6P7FY97</accession>
<evidence type="ECO:0000256" key="2">
    <source>
        <dbReference type="SAM" id="SignalP"/>
    </source>
</evidence>
<feature type="signal peptide" evidence="2">
    <location>
        <begin position="1"/>
        <end position="23"/>
    </location>
</feature>
<organism evidence="5">
    <name type="scientific">Diabrotica virgifera virgifera</name>
    <name type="common">western corn rootworm</name>
    <dbReference type="NCBI Taxonomy" id="50390"/>
    <lineage>
        <taxon>Eukaryota</taxon>
        <taxon>Metazoa</taxon>
        <taxon>Ecdysozoa</taxon>
        <taxon>Arthropoda</taxon>
        <taxon>Hexapoda</taxon>
        <taxon>Insecta</taxon>
        <taxon>Pterygota</taxon>
        <taxon>Neoptera</taxon>
        <taxon>Endopterygota</taxon>
        <taxon>Coleoptera</taxon>
        <taxon>Polyphaga</taxon>
        <taxon>Cucujiformia</taxon>
        <taxon>Chrysomeloidea</taxon>
        <taxon>Chrysomelidae</taxon>
        <taxon>Galerucinae</taxon>
        <taxon>Diabroticina</taxon>
        <taxon>Diabroticites</taxon>
        <taxon>Diabrotica</taxon>
    </lineage>
</organism>
<name>A0A6P7FY97_DIAVI</name>
<dbReference type="AlphaFoldDB" id="A0A6P7FY97"/>
<dbReference type="GeneID" id="114332024"/>
<dbReference type="RefSeq" id="XP_028137525.1">
    <property type="nucleotide sequence ID" value="XM_028281724.1"/>
</dbReference>
<feature type="compositionally biased region" description="Polar residues" evidence="1">
    <location>
        <begin position="149"/>
        <end position="160"/>
    </location>
</feature>
<dbReference type="EnsemblMetazoa" id="XM_028281724.2">
    <property type="protein sequence ID" value="XP_028137525.1"/>
    <property type="gene ID" value="LOC114332024"/>
</dbReference>
<dbReference type="Proteomes" id="UP001652700">
    <property type="component" value="Unplaced"/>
</dbReference>
<feature type="region of interest" description="Disordered" evidence="1">
    <location>
        <begin position="405"/>
        <end position="439"/>
    </location>
</feature>